<keyword evidence="5" id="KW-0238">DNA-binding</keyword>
<evidence type="ECO:0000256" key="6">
    <source>
        <dbReference type="ARBA" id="ARBA00023163"/>
    </source>
</evidence>
<evidence type="ECO:0000256" key="3">
    <source>
        <dbReference type="ARBA" id="ARBA00022833"/>
    </source>
</evidence>
<evidence type="ECO:0000313" key="8">
    <source>
        <dbReference type="Proteomes" id="UP001589670"/>
    </source>
</evidence>
<comment type="caution">
    <text evidence="7">The sequence shown here is derived from an EMBL/GenBank/DDBJ whole genome shotgun (WGS) entry which is preliminary data.</text>
</comment>
<dbReference type="Proteomes" id="UP001589670">
    <property type="component" value="Unassembled WGS sequence"/>
</dbReference>
<evidence type="ECO:0000256" key="1">
    <source>
        <dbReference type="ARBA" id="ARBA00007957"/>
    </source>
</evidence>
<dbReference type="Gene3D" id="1.10.10.10">
    <property type="entry name" value="Winged helix-like DNA-binding domain superfamily/Winged helix DNA-binding domain"/>
    <property type="match status" value="1"/>
</dbReference>
<dbReference type="Pfam" id="PF01475">
    <property type="entry name" value="FUR"/>
    <property type="match status" value="1"/>
</dbReference>
<reference evidence="7 8" key="1">
    <citation type="submission" date="2024-09" db="EMBL/GenBank/DDBJ databases">
        <authorList>
            <person name="Sun Q."/>
            <person name="Mori K."/>
        </authorList>
    </citation>
    <scope>NUCLEOTIDE SEQUENCE [LARGE SCALE GENOMIC DNA]</scope>
    <source>
        <strain evidence="7 8">CECT 9424</strain>
    </source>
</reference>
<dbReference type="PANTHER" id="PTHR33202">
    <property type="entry name" value="ZINC UPTAKE REGULATION PROTEIN"/>
    <property type="match status" value="1"/>
</dbReference>
<evidence type="ECO:0000256" key="5">
    <source>
        <dbReference type="ARBA" id="ARBA00023125"/>
    </source>
</evidence>
<keyword evidence="2" id="KW-0678">Repressor</keyword>
<dbReference type="EMBL" id="JBHMEC010000012">
    <property type="protein sequence ID" value="MFB9149712.1"/>
    <property type="molecule type" value="Genomic_DNA"/>
</dbReference>
<protein>
    <submittedName>
        <fullName evidence="7">Transcriptional repressor</fullName>
    </submittedName>
</protein>
<keyword evidence="6" id="KW-0804">Transcription</keyword>
<dbReference type="PANTHER" id="PTHR33202:SF6">
    <property type="entry name" value="ZINC UPTAKE REGULATION PROTEIN"/>
    <property type="match status" value="1"/>
</dbReference>
<dbReference type="InterPro" id="IPR043135">
    <property type="entry name" value="Fur_C"/>
</dbReference>
<evidence type="ECO:0000256" key="4">
    <source>
        <dbReference type="ARBA" id="ARBA00023015"/>
    </source>
</evidence>
<keyword evidence="4" id="KW-0805">Transcription regulation</keyword>
<comment type="similarity">
    <text evidence="1">Belongs to the Fur family.</text>
</comment>
<dbReference type="Gene3D" id="3.30.1490.190">
    <property type="match status" value="1"/>
</dbReference>
<dbReference type="SUPFAM" id="SSF46785">
    <property type="entry name" value="Winged helix' DNA-binding domain"/>
    <property type="match status" value="1"/>
</dbReference>
<proteinExistence type="inferred from homology"/>
<keyword evidence="8" id="KW-1185">Reference proteome</keyword>
<sequence length="162" mass="17626">MHALGFEHHDHQGCKRAALAAAETHCARHRLNFTPQRRRVLEILLEGHRAMGAYEILDTLREEGLGAQPPVAYRALDFLVTNGFAHKIERLNAFIACTHPDAAHTPAFLICRSCDAVAETHAEPARGMLGAAAKAAGFEIEQAVVEAVGRCPRCRDGAAPCR</sequence>
<evidence type="ECO:0000256" key="2">
    <source>
        <dbReference type="ARBA" id="ARBA00022491"/>
    </source>
</evidence>
<keyword evidence="3" id="KW-0862">Zinc</keyword>
<dbReference type="InterPro" id="IPR002481">
    <property type="entry name" value="FUR"/>
</dbReference>
<dbReference type="InterPro" id="IPR036388">
    <property type="entry name" value="WH-like_DNA-bd_sf"/>
</dbReference>
<gene>
    <name evidence="7" type="ORF">ACFFU4_08130</name>
</gene>
<dbReference type="RefSeq" id="WP_377068901.1">
    <property type="nucleotide sequence ID" value="NZ_JBHMEC010000012.1"/>
</dbReference>
<dbReference type="InterPro" id="IPR036390">
    <property type="entry name" value="WH_DNA-bd_sf"/>
</dbReference>
<organism evidence="7 8">
    <name type="scientific">Roseovarius ramblicola</name>
    <dbReference type="NCBI Taxonomy" id="2022336"/>
    <lineage>
        <taxon>Bacteria</taxon>
        <taxon>Pseudomonadati</taxon>
        <taxon>Pseudomonadota</taxon>
        <taxon>Alphaproteobacteria</taxon>
        <taxon>Rhodobacterales</taxon>
        <taxon>Roseobacteraceae</taxon>
        <taxon>Roseovarius</taxon>
    </lineage>
</organism>
<name>A0ABV5HZ70_9RHOB</name>
<evidence type="ECO:0000313" key="7">
    <source>
        <dbReference type="EMBL" id="MFB9149712.1"/>
    </source>
</evidence>
<accession>A0ABV5HZ70</accession>